<reference evidence="3 4" key="1">
    <citation type="submission" date="2014-11" db="EMBL/GenBank/DDBJ databases">
        <title>Genomics and ecophysiology of heterotrophic nitrogen fixing bacteria isolated from estuarine surface water.</title>
        <authorList>
            <person name="Bentzon-Tilia M."/>
            <person name="Severin I."/>
            <person name="Hansen L.H."/>
            <person name="Riemann L."/>
        </authorList>
    </citation>
    <scope>NUCLEOTIDE SEQUENCE [LARGE SCALE GENOMIC DNA]</scope>
    <source>
        <strain evidence="3 4">BAL398</strain>
    </source>
</reference>
<dbReference type="RefSeq" id="WP_044407549.1">
    <property type="nucleotide sequence ID" value="NZ_JXXE01000128.1"/>
</dbReference>
<dbReference type="PANTHER" id="PTHR36582">
    <property type="entry name" value="ANTITOXIN PARD"/>
    <property type="match status" value="1"/>
</dbReference>
<evidence type="ECO:0000313" key="4">
    <source>
        <dbReference type="Proteomes" id="UP000032515"/>
    </source>
</evidence>
<dbReference type="PATRIC" id="fig|1076.23.peg.512"/>
<sequence length="91" mass="10061">MRTSKPITVTLGKQQTSVDRRLASGEYESASEVMRAALRALDREEALVNAAMHDKIAASLSDPRADLAAEDVFARLRDHHQQQVTTKPTDD</sequence>
<comment type="similarity">
    <text evidence="1">Belongs to the ParD antitoxin family.</text>
</comment>
<comment type="caution">
    <text evidence="3">The sequence shown here is derived from an EMBL/GenBank/DDBJ whole genome shotgun (WGS) entry which is preliminary data.</text>
</comment>
<gene>
    <name evidence="3" type="ORF">OO17_06695</name>
</gene>
<name>A0A0D7EZZ8_RHOPL</name>
<dbReference type="InterPro" id="IPR010985">
    <property type="entry name" value="Ribbon_hlx_hlx"/>
</dbReference>
<protein>
    <submittedName>
        <fullName evidence="3">CopG family transcriptional regulator</fullName>
    </submittedName>
</protein>
<evidence type="ECO:0000256" key="1">
    <source>
        <dbReference type="ARBA" id="ARBA00008580"/>
    </source>
</evidence>
<evidence type="ECO:0000313" key="3">
    <source>
        <dbReference type="EMBL" id="KIZ46419.1"/>
    </source>
</evidence>
<dbReference type="InterPro" id="IPR022789">
    <property type="entry name" value="ParD"/>
</dbReference>
<keyword evidence="2" id="KW-1277">Toxin-antitoxin system</keyword>
<dbReference type="GO" id="GO:0006355">
    <property type="term" value="P:regulation of DNA-templated transcription"/>
    <property type="evidence" value="ECO:0007669"/>
    <property type="project" value="InterPro"/>
</dbReference>
<organism evidence="3 4">
    <name type="scientific">Rhodopseudomonas palustris</name>
    <dbReference type="NCBI Taxonomy" id="1076"/>
    <lineage>
        <taxon>Bacteria</taxon>
        <taxon>Pseudomonadati</taxon>
        <taxon>Pseudomonadota</taxon>
        <taxon>Alphaproteobacteria</taxon>
        <taxon>Hyphomicrobiales</taxon>
        <taxon>Nitrobacteraceae</taxon>
        <taxon>Rhodopseudomonas</taxon>
    </lineage>
</organism>
<evidence type="ECO:0000256" key="2">
    <source>
        <dbReference type="ARBA" id="ARBA00022649"/>
    </source>
</evidence>
<dbReference type="Gene3D" id="6.10.10.120">
    <property type="entry name" value="Antitoxin ParD1-like"/>
    <property type="match status" value="1"/>
</dbReference>
<dbReference type="PANTHER" id="PTHR36582:SF2">
    <property type="entry name" value="ANTITOXIN PARD"/>
    <property type="match status" value="1"/>
</dbReference>
<dbReference type="Proteomes" id="UP000032515">
    <property type="component" value="Unassembled WGS sequence"/>
</dbReference>
<dbReference type="EMBL" id="JXXE01000128">
    <property type="protein sequence ID" value="KIZ46419.1"/>
    <property type="molecule type" value="Genomic_DNA"/>
</dbReference>
<accession>A0A0D7EZZ8</accession>
<dbReference type="SUPFAM" id="SSF47598">
    <property type="entry name" value="Ribbon-helix-helix"/>
    <property type="match status" value="1"/>
</dbReference>
<dbReference type="OrthoDB" id="9815501at2"/>
<dbReference type="InterPro" id="IPR038296">
    <property type="entry name" value="ParD_sf"/>
</dbReference>
<dbReference type="NCBIfam" id="TIGR02606">
    <property type="entry name" value="antidote_CC2985"/>
    <property type="match status" value="1"/>
</dbReference>
<proteinExistence type="inferred from homology"/>
<dbReference type="AlphaFoldDB" id="A0A0D7EZZ8"/>
<dbReference type="Pfam" id="PF03693">
    <property type="entry name" value="ParD_antitoxin"/>
    <property type="match status" value="1"/>
</dbReference>